<feature type="transmembrane region" description="Helical" evidence="6">
    <location>
        <begin position="20"/>
        <end position="40"/>
    </location>
</feature>
<dbReference type="PANTHER" id="PTHR10057">
    <property type="entry name" value="PERIPHERAL-TYPE BENZODIAZEPINE RECEPTOR"/>
    <property type="match status" value="1"/>
</dbReference>
<dbReference type="Pfam" id="PF03073">
    <property type="entry name" value="TspO_MBR"/>
    <property type="match status" value="1"/>
</dbReference>
<keyword evidence="3 6" id="KW-0812">Transmembrane</keyword>
<dbReference type="FunFam" id="1.20.1260.100:FF:000001">
    <property type="entry name" value="translocator protein 2"/>
    <property type="match status" value="1"/>
</dbReference>
<comment type="similarity">
    <text evidence="2">Belongs to the TspO/BZRP family.</text>
</comment>
<dbReference type="EMBL" id="QUSW01000009">
    <property type="protein sequence ID" value="RQP21757.1"/>
    <property type="molecule type" value="Genomic_DNA"/>
</dbReference>
<gene>
    <name evidence="7" type="ORF">DZC73_25270</name>
</gene>
<reference evidence="7 8" key="1">
    <citation type="submission" date="2018-08" db="EMBL/GenBank/DDBJ databases">
        <authorList>
            <person name="Khan S.A."/>
            <person name="Jeon C.O."/>
            <person name="Chun B.H."/>
            <person name="Jeong S.E."/>
        </authorList>
    </citation>
    <scope>NUCLEOTIDE SEQUENCE [LARGE SCALE GENOMIC DNA]</scope>
    <source>
        <strain evidence="7 8">S-16</strain>
    </source>
</reference>
<dbReference type="OrthoDB" id="9795496at2"/>
<dbReference type="Proteomes" id="UP000267464">
    <property type="component" value="Unassembled WGS sequence"/>
</dbReference>
<comment type="caution">
    <text evidence="7">The sequence shown here is derived from an EMBL/GenBank/DDBJ whole genome shotgun (WGS) entry which is preliminary data.</text>
</comment>
<evidence type="ECO:0000256" key="5">
    <source>
        <dbReference type="ARBA" id="ARBA00023136"/>
    </source>
</evidence>
<dbReference type="GO" id="GO:0033013">
    <property type="term" value="P:tetrapyrrole metabolic process"/>
    <property type="evidence" value="ECO:0007669"/>
    <property type="project" value="UniProtKB-ARBA"/>
</dbReference>
<reference evidence="7 8" key="2">
    <citation type="submission" date="2018-12" db="EMBL/GenBank/DDBJ databases">
        <title>Rhizobacter gummiphilus sp. nov., a rubber-degrading bacterium isolated from the soil of a botanical garden in Japan.</title>
        <authorList>
            <person name="Shunsuke S.S."/>
        </authorList>
    </citation>
    <scope>NUCLEOTIDE SEQUENCE [LARGE SCALE GENOMIC DNA]</scope>
    <source>
        <strain evidence="7 8">S-16</strain>
    </source>
</reference>
<protein>
    <submittedName>
        <fullName evidence="7">Tryptophan-rich sensory protein</fullName>
    </submittedName>
</protein>
<organism evidence="7 8">
    <name type="scientific">Piscinibacter terrae</name>
    <dbReference type="NCBI Taxonomy" id="2496871"/>
    <lineage>
        <taxon>Bacteria</taxon>
        <taxon>Pseudomonadati</taxon>
        <taxon>Pseudomonadota</taxon>
        <taxon>Betaproteobacteria</taxon>
        <taxon>Burkholderiales</taxon>
        <taxon>Sphaerotilaceae</taxon>
        <taxon>Piscinibacter</taxon>
    </lineage>
</organism>
<dbReference type="GO" id="GO:0016020">
    <property type="term" value="C:membrane"/>
    <property type="evidence" value="ECO:0007669"/>
    <property type="project" value="UniProtKB-SubCell"/>
</dbReference>
<evidence type="ECO:0000313" key="8">
    <source>
        <dbReference type="Proteomes" id="UP000267464"/>
    </source>
</evidence>
<keyword evidence="4 6" id="KW-1133">Transmembrane helix</keyword>
<dbReference type="AlphaFoldDB" id="A0A3N7HI88"/>
<dbReference type="PANTHER" id="PTHR10057:SF0">
    <property type="entry name" value="TRANSLOCATOR PROTEIN"/>
    <property type="match status" value="1"/>
</dbReference>
<dbReference type="CDD" id="cd15904">
    <property type="entry name" value="TSPO_MBR"/>
    <property type="match status" value="1"/>
</dbReference>
<feature type="transmembrane region" description="Helical" evidence="6">
    <location>
        <begin position="94"/>
        <end position="112"/>
    </location>
</feature>
<feature type="transmembrane region" description="Helical" evidence="6">
    <location>
        <begin position="118"/>
        <end position="137"/>
    </location>
</feature>
<keyword evidence="8" id="KW-1185">Reference proteome</keyword>
<sequence length="172" mass="18787">METPLAGEQTPQRKPWRAQALGLLGWIVTAYFAAAVGAGASVDASTFYGQLTKPGWAPPAYLFGPVWSVLYTMMGVASWLIWKAPGRTHAALGVYLMQLAINALWSWLFFAWHLGAAAFADVALMCILIAATIGAFWRLNHFAALLLMPYLLWVSFASALTWAVWQGNPALL</sequence>
<evidence type="ECO:0000256" key="2">
    <source>
        <dbReference type="ARBA" id="ARBA00007524"/>
    </source>
</evidence>
<keyword evidence="5 6" id="KW-0472">Membrane</keyword>
<evidence type="ECO:0000256" key="1">
    <source>
        <dbReference type="ARBA" id="ARBA00004141"/>
    </source>
</evidence>
<evidence type="ECO:0000313" key="7">
    <source>
        <dbReference type="EMBL" id="RQP21757.1"/>
    </source>
</evidence>
<dbReference type="Gene3D" id="1.20.1260.100">
    <property type="entry name" value="TspO/MBR protein"/>
    <property type="match status" value="1"/>
</dbReference>
<proteinExistence type="inferred from homology"/>
<comment type="subcellular location">
    <subcellularLocation>
        <location evidence="1">Membrane</location>
        <topology evidence="1">Multi-pass membrane protein</topology>
    </subcellularLocation>
</comment>
<accession>A0A3N7HI88</accession>
<dbReference type="InterPro" id="IPR004307">
    <property type="entry name" value="TspO_MBR"/>
</dbReference>
<feature type="transmembrane region" description="Helical" evidence="6">
    <location>
        <begin position="144"/>
        <end position="165"/>
    </location>
</feature>
<dbReference type="InterPro" id="IPR038330">
    <property type="entry name" value="TspO/MBR-related_sf"/>
</dbReference>
<feature type="transmembrane region" description="Helical" evidence="6">
    <location>
        <begin position="60"/>
        <end position="82"/>
    </location>
</feature>
<evidence type="ECO:0000256" key="4">
    <source>
        <dbReference type="ARBA" id="ARBA00022989"/>
    </source>
</evidence>
<evidence type="ECO:0000256" key="3">
    <source>
        <dbReference type="ARBA" id="ARBA00022692"/>
    </source>
</evidence>
<evidence type="ECO:0000256" key="6">
    <source>
        <dbReference type="SAM" id="Phobius"/>
    </source>
</evidence>
<name>A0A3N7HI88_9BURK</name>
<dbReference type="PIRSF" id="PIRSF005859">
    <property type="entry name" value="PBR"/>
    <property type="match status" value="1"/>
</dbReference>